<dbReference type="AlphaFoldDB" id="A0A1H3SR44"/>
<keyword evidence="2" id="KW-1185">Reference proteome</keyword>
<proteinExistence type="predicted"/>
<dbReference type="OrthoDB" id="3618826at2"/>
<gene>
    <name evidence="1" type="ORF">SAMN05421504_11545</name>
</gene>
<protein>
    <submittedName>
        <fullName evidence="1">Uncharacterized protein</fullName>
    </submittedName>
</protein>
<organism evidence="1 2">
    <name type="scientific">Amycolatopsis xylanica</name>
    <dbReference type="NCBI Taxonomy" id="589385"/>
    <lineage>
        <taxon>Bacteria</taxon>
        <taxon>Bacillati</taxon>
        <taxon>Actinomycetota</taxon>
        <taxon>Actinomycetes</taxon>
        <taxon>Pseudonocardiales</taxon>
        <taxon>Pseudonocardiaceae</taxon>
        <taxon>Amycolatopsis</taxon>
    </lineage>
</organism>
<evidence type="ECO:0000313" key="1">
    <source>
        <dbReference type="EMBL" id="SDZ40476.1"/>
    </source>
</evidence>
<dbReference type="RefSeq" id="WP_091299613.1">
    <property type="nucleotide sequence ID" value="NZ_FNON01000015.1"/>
</dbReference>
<sequence>MGASGWAYRGKFDGDPERTLAEIQQRIFLDDDYLWEDDEEPRPSSIEELLENEVIEETGTHSALDVTRFIGAGEEFDFGTIRPMSSDEILAAFGTAQPAIADFERLKNAEIVPDLPHWSAVYTPLYADGIPVELGIWGISGD</sequence>
<evidence type="ECO:0000313" key="2">
    <source>
        <dbReference type="Proteomes" id="UP000199515"/>
    </source>
</evidence>
<dbReference type="Proteomes" id="UP000199515">
    <property type="component" value="Unassembled WGS sequence"/>
</dbReference>
<reference evidence="1 2" key="1">
    <citation type="submission" date="2016-10" db="EMBL/GenBank/DDBJ databases">
        <authorList>
            <person name="de Groot N.N."/>
        </authorList>
    </citation>
    <scope>NUCLEOTIDE SEQUENCE [LARGE SCALE GENOMIC DNA]</scope>
    <source>
        <strain evidence="1 2">CPCC 202699</strain>
    </source>
</reference>
<name>A0A1H3SR44_9PSEU</name>
<accession>A0A1H3SR44</accession>
<dbReference type="EMBL" id="FNON01000015">
    <property type="protein sequence ID" value="SDZ40476.1"/>
    <property type="molecule type" value="Genomic_DNA"/>
</dbReference>